<name>A0A383BPJ2_9ZZZZ</name>
<protein>
    <recommendedName>
        <fullName evidence="2">Helix-turn-helix domain-containing protein</fullName>
    </recommendedName>
</protein>
<proteinExistence type="predicted"/>
<dbReference type="EMBL" id="UINC01202125">
    <property type="protein sequence ID" value="SVE21781.1"/>
    <property type="molecule type" value="Genomic_DNA"/>
</dbReference>
<gene>
    <name evidence="1" type="ORF">METZ01_LOCUS474635</name>
</gene>
<reference evidence="1" key="1">
    <citation type="submission" date="2018-05" db="EMBL/GenBank/DDBJ databases">
        <authorList>
            <person name="Lanie J.A."/>
            <person name="Ng W.-L."/>
            <person name="Kazmierczak K.M."/>
            <person name="Andrzejewski T.M."/>
            <person name="Davidsen T.M."/>
            <person name="Wayne K.J."/>
            <person name="Tettelin H."/>
            <person name="Glass J.I."/>
            <person name="Rusch D."/>
            <person name="Podicherti R."/>
            <person name="Tsui H.-C.T."/>
            <person name="Winkler M.E."/>
        </authorList>
    </citation>
    <scope>NUCLEOTIDE SEQUENCE</scope>
</reference>
<dbReference type="AlphaFoldDB" id="A0A383BPJ2"/>
<feature type="non-terminal residue" evidence="1">
    <location>
        <position position="37"/>
    </location>
</feature>
<evidence type="ECO:0008006" key="2">
    <source>
        <dbReference type="Google" id="ProtNLM"/>
    </source>
</evidence>
<accession>A0A383BPJ2</accession>
<sequence>MRRKHPEQLYTRPQVAKMLSVSVRTVTYLLRLGDNTK</sequence>
<evidence type="ECO:0000313" key="1">
    <source>
        <dbReference type="EMBL" id="SVE21781.1"/>
    </source>
</evidence>
<organism evidence="1">
    <name type="scientific">marine metagenome</name>
    <dbReference type="NCBI Taxonomy" id="408172"/>
    <lineage>
        <taxon>unclassified sequences</taxon>
        <taxon>metagenomes</taxon>
        <taxon>ecological metagenomes</taxon>
    </lineage>
</organism>